<evidence type="ECO:0000256" key="5">
    <source>
        <dbReference type="ARBA" id="ARBA00023136"/>
    </source>
</evidence>
<evidence type="ECO:0000313" key="10">
    <source>
        <dbReference type="Proteomes" id="UP000051155"/>
    </source>
</evidence>
<feature type="compositionally biased region" description="Low complexity" evidence="6">
    <location>
        <begin position="398"/>
        <end position="423"/>
    </location>
</feature>
<dbReference type="InterPro" id="IPR050250">
    <property type="entry name" value="Macrolide_Exporter_MacB"/>
</dbReference>
<dbReference type="RefSeq" id="WP_057737656.1">
    <property type="nucleotide sequence ID" value="NZ_AZEG01000016.1"/>
</dbReference>
<keyword evidence="5 7" id="KW-0472">Membrane</keyword>
<dbReference type="AlphaFoldDB" id="A0A0R1PX29"/>
<evidence type="ECO:0000313" key="9">
    <source>
        <dbReference type="EMBL" id="KRL37095.1"/>
    </source>
</evidence>
<evidence type="ECO:0000256" key="6">
    <source>
        <dbReference type="SAM" id="MobiDB-lite"/>
    </source>
</evidence>
<evidence type="ECO:0000259" key="8">
    <source>
        <dbReference type="Pfam" id="PF02687"/>
    </source>
</evidence>
<evidence type="ECO:0000256" key="7">
    <source>
        <dbReference type="SAM" id="Phobius"/>
    </source>
</evidence>
<dbReference type="GO" id="GO:0022857">
    <property type="term" value="F:transmembrane transporter activity"/>
    <property type="evidence" value="ECO:0007669"/>
    <property type="project" value="TreeGrafter"/>
</dbReference>
<dbReference type="InterPro" id="IPR003838">
    <property type="entry name" value="ABC3_permease_C"/>
</dbReference>
<dbReference type="STRING" id="1423812.FD20_GL000698"/>
<keyword evidence="2" id="KW-1003">Cell membrane</keyword>
<comment type="caution">
    <text evidence="9">The sequence shown here is derived from an EMBL/GenBank/DDBJ whole genome shotgun (WGS) entry which is preliminary data.</text>
</comment>
<feature type="region of interest" description="Disordered" evidence="6">
    <location>
        <begin position="392"/>
        <end position="436"/>
    </location>
</feature>
<dbReference type="GO" id="GO:0005886">
    <property type="term" value="C:plasma membrane"/>
    <property type="evidence" value="ECO:0007669"/>
    <property type="project" value="UniProtKB-SubCell"/>
</dbReference>
<dbReference type="OrthoDB" id="9812886at2"/>
<keyword evidence="10" id="KW-1185">Reference proteome</keyword>
<organism evidence="9 10">
    <name type="scientific">Liquorilactobacillus uvarum DSM 19971</name>
    <dbReference type="NCBI Taxonomy" id="1423812"/>
    <lineage>
        <taxon>Bacteria</taxon>
        <taxon>Bacillati</taxon>
        <taxon>Bacillota</taxon>
        <taxon>Bacilli</taxon>
        <taxon>Lactobacillales</taxon>
        <taxon>Lactobacillaceae</taxon>
        <taxon>Liquorilactobacillus</taxon>
    </lineage>
</organism>
<evidence type="ECO:0000256" key="4">
    <source>
        <dbReference type="ARBA" id="ARBA00022989"/>
    </source>
</evidence>
<dbReference type="PANTHER" id="PTHR30572:SF9">
    <property type="entry name" value="ABC TRANSPORTER PERMEASE PROTEIN"/>
    <property type="match status" value="1"/>
</dbReference>
<feature type="transmembrane region" description="Helical" evidence="7">
    <location>
        <begin position="450"/>
        <end position="476"/>
    </location>
</feature>
<feature type="transmembrane region" description="Helical" evidence="7">
    <location>
        <begin position="351"/>
        <end position="372"/>
    </location>
</feature>
<name>A0A0R1PX29_9LACO</name>
<evidence type="ECO:0000256" key="3">
    <source>
        <dbReference type="ARBA" id="ARBA00022692"/>
    </source>
</evidence>
<reference evidence="9 10" key="1">
    <citation type="journal article" date="2015" name="Genome Announc.">
        <title>Expanding the biotechnology potential of lactobacilli through comparative genomics of 213 strains and associated genera.</title>
        <authorList>
            <person name="Sun Z."/>
            <person name="Harris H.M."/>
            <person name="McCann A."/>
            <person name="Guo C."/>
            <person name="Argimon S."/>
            <person name="Zhang W."/>
            <person name="Yang X."/>
            <person name="Jeffery I.B."/>
            <person name="Cooney J.C."/>
            <person name="Kagawa T.F."/>
            <person name="Liu W."/>
            <person name="Song Y."/>
            <person name="Salvetti E."/>
            <person name="Wrobel A."/>
            <person name="Rasinkangas P."/>
            <person name="Parkhill J."/>
            <person name="Rea M.C."/>
            <person name="O'Sullivan O."/>
            <person name="Ritari J."/>
            <person name="Douillard F.P."/>
            <person name="Paul Ross R."/>
            <person name="Yang R."/>
            <person name="Briner A.E."/>
            <person name="Felis G.E."/>
            <person name="de Vos W.M."/>
            <person name="Barrangou R."/>
            <person name="Klaenhammer T.R."/>
            <person name="Caufield P.W."/>
            <person name="Cui Y."/>
            <person name="Zhang H."/>
            <person name="O'Toole P.W."/>
        </authorList>
    </citation>
    <scope>NUCLEOTIDE SEQUENCE [LARGE SCALE GENOMIC DNA]</scope>
    <source>
        <strain evidence="9 10">DSM 19971</strain>
    </source>
</reference>
<keyword evidence="3 7" id="KW-0812">Transmembrane</keyword>
<keyword evidence="4 7" id="KW-1133">Transmembrane helix</keyword>
<accession>A0A0R1PX29</accession>
<evidence type="ECO:0000256" key="1">
    <source>
        <dbReference type="ARBA" id="ARBA00004651"/>
    </source>
</evidence>
<dbReference type="Proteomes" id="UP000051155">
    <property type="component" value="Unassembled WGS sequence"/>
</dbReference>
<evidence type="ECO:0000256" key="2">
    <source>
        <dbReference type="ARBA" id="ARBA00022475"/>
    </source>
</evidence>
<dbReference type="PANTHER" id="PTHR30572">
    <property type="entry name" value="MEMBRANE COMPONENT OF TRANSPORTER-RELATED"/>
    <property type="match status" value="1"/>
</dbReference>
<dbReference type="EMBL" id="AZEG01000016">
    <property type="protein sequence ID" value="KRL37095.1"/>
    <property type="molecule type" value="Genomic_DNA"/>
</dbReference>
<gene>
    <name evidence="9" type="ORF">FD20_GL000698</name>
</gene>
<feature type="region of interest" description="Disordered" evidence="6">
    <location>
        <begin position="120"/>
        <end position="161"/>
    </location>
</feature>
<feature type="domain" description="ABC3 transporter permease C-terminal" evidence="8">
    <location>
        <begin position="311"/>
        <end position="385"/>
    </location>
</feature>
<feature type="compositionally biased region" description="Polar residues" evidence="6">
    <location>
        <begin position="135"/>
        <end position="161"/>
    </location>
</feature>
<protein>
    <submittedName>
        <fullName evidence="9">ABC superfamily ATP binding cassette transporter, membrane protein</fullName>
    </submittedName>
</protein>
<dbReference type="Pfam" id="PF02687">
    <property type="entry name" value="FtsX"/>
    <property type="match status" value="1"/>
</dbReference>
<dbReference type="PATRIC" id="fig|1423812.3.peg.758"/>
<feature type="transmembrane region" description="Helical" evidence="7">
    <location>
        <begin position="311"/>
        <end position="331"/>
    </location>
</feature>
<proteinExistence type="predicted"/>
<comment type="subcellular location">
    <subcellularLocation>
        <location evidence="1">Cell membrane</location>
        <topology evidence="1">Multi-pass membrane protein</topology>
    </subcellularLocation>
</comment>
<sequence>MNFFNRAFLNIKGKVGRTILLTLVLSAILLFVLAGIIIQNAATTAVNNAKKSSGATVTLSANRDNAFKKLRQQKSKTPTLSLASVNIKTAEKIGKSKYVKNYNIASSTTANAKSFDAIETSSNSQMSSPMGGKSGATSSSQGDLSISGVSSTNQVSSFTSNTSKITSGRGIKASDKGTNNVVLEKDLAKQNSISVGDIVTIKSTSKKVYKLKVVGIYKTSSTTSQSGGMMGQSDPANTIYSSYTLANSIKGTSTTAESVAYTINNPAKASSFIKDAKKSINSSKLSLSKDDSTYQSLLTPLNNVKSFARKIVFLVSIAGTIILTLIVILMIRERRYEIGVLLSLGEKRWKVIAQFFVEMAMIMVVSIAIAGFGGKFVGDAVGKQLVNQETSTTSVTANNSGGNSQGQTNNGGQPGENNQQTPGKANNRGSASQSASSTQQLKNLSTSISIISLIQLAAFGLIIILLAIMIGSIGILRLQPKKILIS</sequence>